<dbReference type="Proteomes" id="UP000198615">
    <property type="component" value="Unassembled WGS sequence"/>
</dbReference>
<gene>
    <name evidence="3" type="ORF">SAMN05660686_02669</name>
</gene>
<dbReference type="OrthoDB" id="9803803at2"/>
<dbReference type="InterPro" id="IPR050345">
    <property type="entry name" value="Aliph_Amidase/BUP"/>
</dbReference>
<dbReference type="InterPro" id="IPR003010">
    <property type="entry name" value="C-N_Hydrolase"/>
</dbReference>
<evidence type="ECO:0000259" key="2">
    <source>
        <dbReference type="PROSITE" id="PS50263"/>
    </source>
</evidence>
<dbReference type="PANTHER" id="PTHR43674">
    <property type="entry name" value="NITRILASE C965.09-RELATED"/>
    <property type="match status" value="1"/>
</dbReference>
<dbReference type="Pfam" id="PF00795">
    <property type="entry name" value="CN_hydrolase"/>
    <property type="match status" value="1"/>
</dbReference>
<feature type="domain" description="CN hydrolase" evidence="2">
    <location>
        <begin position="5"/>
        <end position="276"/>
    </location>
</feature>
<sequence>MSRIINIGAAQMGPIAPDESRVSAVNRMIELLKQAKDRGVNLVVFPELALTTFFPRYYEEDISKMDMHYERGEMPTPECKPLFDKAKEFGIGFYLGYAELTEDGHRFNTAILVDDTGKIVGKYRKVHLPGHSEYDGKRPWQHLEKRYFEPGDLGFPVWRTMGGIMGMAICNDRRWPETYRVMSLKGAEVIMLGYNTPDVNTSAPEPNHLRMFHNHIVMQASAYQNSCFVIGTAKAGIEDGCMLIGGSCIVQPSGEMVALASSLGDELITYACDLDLAKMGKETVFNYAKHRRIEHYGIITSQTGVIEPPLDEAAE</sequence>
<evidence type="ECO:0000313" key="4">
    <source>
        <dbReference type="Proteomes" id="UP000198615"/>
    </source>
</evidence>
<dbReference type="InterPro" id="IPR036526">
    <property type="entry name" value="C-N_Hydrolase_sf"/>
</dbReference>
<dbReference type="PROSITE" id="PS50263">
    <property type="entry name" value="CN_HYDROLASE"/>
    <property type="match status" value="1"/>
</dbReference>
<accession>A0A8G2BKG4</accession>
<dbReference type="SUPFAM" id="SSF56317">
    <property type="entry name" value="Carbon-nitrogen hydrolase"/>
    <property type="match status" value="1"/>
</dbReference>
<name>A0A8G2BKG4_9PROT</name>
<reference evidence="3 4" key="1">
    <citation type="submission" date="2016-10" db="EMBL/GenBank/DDBJ databases">
        <authorList>
            <person name="Varghese N."/>
            <person name="Submissions S."/>
        </authorList>
    </citation>
    <scope>NUCLEOTIDE SEQUENCE [LARGE SCALE GENOMIC DNA]</scope>
    <source>
        <strain evidence="3 4">DSM 18839</strain>
    </source>
</reference>
<evidence type="ECO:0000256" key="1">
    <source>
        <dbReference type="ARBA" id="ARBA00022801"/>
    </source>
</evidence>
<evidence type="ECO:0000313" key="3">
    <source>
        <dbReference type="EMBL" id="SDF88105.1"/>
    </source>
</evidence>
<dbReference type="EMBL" id="FNBW01000007">
    <property type="protein sequence ID" value="SDF88105.1"/>
    <property type="molecule type" value="Genomic_DNA"/>
</dbReference>
<keyword evidence="4" id="KW-1185">Reference proteome</keyword>
<dbReference type="CDD" id="cd07569">
    <property type="entry name" value="DCase"/>
    <property type="match status" value="1"/>
</dbReference>
<keyword evidence="1" id="KW-0378">Hydrolase</keyword>
<organism evidence="3 4">
    <name type="scientific">Thalassobaculum litoreum DSM 18839</name>
    <dbReference type="NCBI Taxonomy" id="1123362"/>
    <lineage>
        <taxon>Bacteria</taxon>
        <taxon>Pseudomonadati</taxon>
        <taxon>Pseudomonadota</taxon>
        <taxon>Alphaproteobacteria</taxon>
        <taxon>Rhodospirillales</taxon>
        <taxon>Thalassobaculaceae</taxon>
        <taxon>Thalassobaculum</taxon>
    </lineage>
</organism>
<proteinExistence type="predicted"/>
<comment type="caution">
    <text evidence="3">The sequence shown here is derived from an EMBL/GenBank/DDBJ whole genome shotgun (WGS) entry which is preliminary data.</text>
</comment>
<dbReference type="RefSeq" id="WP_028794146.1">
    <property type="nucleotide sequence ID" value="NZ_FNBW01000007.1"/>
</dbReference>
<dbReference type="PANTHER" id="PTHR43674:SF12">
    <property type="entry name" value="NITRILASE C965.09-RELATED"/>
    <property type="match status" value="1"/>
</dbReference>
<dbReference type="AlphaFoldDB" id="A0A8G2BKG4"/>
<dbReference type="Gene3D" id="3.60.110.10">
    <property type="entry name" value="Carbon-nitrogen hydrolase"/>
    <property type="match status" value="1"/>
</dbReference>
<protein>
    <recommendedName>
        <fullName evidence="2">CN hydrolase domain-containing protein</fullName>
    </recommendedName>
</protein>
<dbReference type="GO" id="GO:0016811">
    <property type="term" value="F:hydrolase activity, acting on carbon-nitrogen (but not peptide) bonds, in linear amides"/>
    <property type="evidence" value="ECO:0007669"/>
    <property type="project" value="TreeGrafter"/>
</dbReference>